<feature type="transmembrane region" description="Helical" evidence="9">
    <location>
        <begin position="88"/>
        <end position="106"/>
    </location>
</feature>
<evidence type="ECO:0000256" key="6">
    <source>
        <dbReference type="ARBA" id="ARBA00022801"/>
    </source>
</evidence>
<organism evidence="11 12">
    <name type="scientific">[Clostridium] polysaccharolyticum</name>
    <dbReference type="NCBI Taxonomy" id="29364"/>
    <lineage>
        <taxon>Bacteria</taxon>
        <taxon>Bacillati</taxon>
        <taxon>Bacillota</taxon>
        <taxon>Clostridia</taxon>
        <taxon>Lachnospirales</taxon>
        <taxon>Lachnospiraceae</taxon>
    </lineage>
</organism>
<dbReference type="EMBL" id="FOHN01000018">
    <property type="protein sequence ID" value="SET38742.1"/>
    <property type="molecule type" value="Genomic_DNA"/>
</dbReference>
<accession>A0A1I0E201</accession>
<comment type="caution">
    <text evidence="9">Lacks conserved residue(s) required for the propagation of feature annotation.</text>
</comment>
<dbReference type="GO" id="GO:0006508">
    <property type="term" value="P:proteolysis"/>
    <property type="evidence" value="ECO:0007669"/>
    <property type="project" value="UniProtKB-KW"/>
</dbReference>
<keyword evidence="2 9" id="KW-1003">Cell membrane</keyword>
<evidence type="ECO:0000256" key="9">
    <source>
        <dbReference type="HAMAP-Rule" id="MF_00161"/>
    </source>
</evidence>
<dbReference type="STRING" id="29364.SAMN04487772_1188"/>
<name>A0A1I0E201_9FIRM</name>
<reference evidence="11 12" key="1">
    <citation type="submission" date="2016-10" db="EMBL/GenBank/DDBJ databases">
        <authorList>
            <person name="de Groot N.N."/>
        </authorList>
    </citation>
    <scope>NUCLEOTIDE SEQUENCE [LARGE SCALE GENOMIC DNA]</scope>
    <source>
        <strain evidence="11 12">DSM 1801</strain>
    </source>
</reference>
<evidence type="ECO:0000256" key="3">
    <source>
        <dbReference type="ARBA" id="ARBA00022670"/>
    </source>
</evidence>
<sequence>MKYVKGILGIVFLVLLDQLTKHWAAVTLRGKEPVVVWKGVFELRYLENRGIAFGLFQNKTIVFVVFTIVILAVLGYYYYRIPAIKKMIPLQVAMVFLGAGAAGNLMDRIIKNYVIDFLYFSLIDFPIFNVADCYVTVSLIGLVCLILFYYKEEDLNFHAK</sequence>
<evidence type="ECO:0000256" key="8">
    <source>
        <dbReference type="ARBA" id="ARBA00023136"/>
    </source>
</evidence>
<comment type="catalytic activity">
    <reaction evidence="9">
        <text>Release of signal peptides from bacterial membrane prolipoproteins. Hydrolyzes -Xaa-Yaa-Zaa-|-(S,diacylglyceryl)Cys-, in which Xaa is hydrophobic (preferably Leu), and Yaa (Ala or Ser) and Zaa (Gly or Ala) have small, neutral side chains.</text>
        <dbReference type="EC" id="3.4.23.36"/>
    </reaction>
</comment>
<dbReference type="NCBIfam" id="TIGR00077">
    <property type="entry name" value="lspA"/>
    <property type="match status" value="1"/>
</dbReference>
<dbReference type="GO" id="GO:0005886">
    <property type="term" value="C:plasma membrane"/>
    <property type="evidence" value="ECO:0007669"/>
    <property type="project" value="UniProtKB-SubCell"/>
</dbReference>
<dbReference type="AlphaFoldDB" id="A0A1I0E201"/>
<dbReference type="PANTHER" id="PTHR33695:SF1">
    <property type="entry name" value="LIPOPROTEIN SIGNAL PEPTIDASE"/>
    <property type="match status" value="1"/>
</dbReference>
<protein>
    <recommendedName>
        <fullName evidence="9">Lipoprotein signal peptidase</fullName>
        <ecNumber evidence="9">3.4.23.36</ecNumber>
    </recommendedName>
    <alternativeName>
        <fullName evidence="9">Prolipoprotein signal peptidase</fullName>
    </alternativeName>
    <alternativeName>
        <fullName evidence="9">Signal peptidase II</fullName>
        <shortName evidence="9">SPase II</shortName>
    </alternativeName>
</protein>
<keyword evidence="12" id="KW-1185">Reference proteome</keyword>
<comment type="function">
    <text evidence="9">This protein specifically catalyzes the removal of signal peptides from prolipoproteins.</text>
</comment>
<feature type="transmembrane region" description="Helical" evidence="9">
    <location>
        <begin position="126"/>
        <end position="150"/>
    </location>
</feature>
<keyword evidence="4 9" id="KW-0812">Transmembrane</keyword>
<evidence type="ECO:0000313" key="11">
    <source>
        <dbReference type="EMBL" id="SET38742.1"/>
    </source>
</evidence>
<keyword evidence="8 9" id="KW-0472">Membrane</keyword>
<feature type="active site" evidence="9">
    <location>
        <position position="116"/>
    </location>
</feature>
<evidence type="ECO:0000256" key="7">
    <source>
        <dbReference type="ARBA" id="ARBA00022989"/>
    </source>
</evidence>
<evidence type="ECO:0000256" key="4">
    <source>
        <dbReference type="ARBA" id="ARBA00022692"/>
    </source>
</evidence>
<evidence type="ECO:0000256" key="5">
    <source>
        <dbReference type="ARBA" id="ARBA00022750"/>
    </source>
</evidence>
<dbReference type="UniPathway" id="UPA00665"/>
<dbReference type="GO" id="GO:0004190">
    <property type="term" value="F:aspartic-type endopeptidase activity"/>
    <property type="evidence" value="ECO:0007669"/>
    <property type="project" value="UniProtKB-UniRule"/>
</dbReference>
<keyword evidence="7 9" id="KW-1133">Transmembrane helix</keyword>
<evidence type="ECO:0000256" key="10">
    <source>
        <dbReference type="RuleBase" id="RU004181"/>
    </source>
</evidence>
<dbReference type="EC" id="3.4.23.36" evidence="9"/>
<dbReference type="OrthoDB" id="9810259at2"/>
<dbReference type="PANTHER" id="PTHR33695">
    <property type="entry name" value="LIPOPROTEIN SIGNAL PEPTIDASE"/>
    <property type="match status" value="1"/>
</dbReference>
<evidence type="ECO:0000256" key="2">
    <source>
        <dbReference type="ARBA" id="ARBA00022475"/>
    </source>
</evidence>
<dbReference type="Pfam" id="PF01252">
    <property type="entry name" value="Peptidase_A8"/>
    <property type="match status" value="1"/>
</dbReference>
<dbReference type="PRINTS" id="PR00781">
    <property type="entry name" value="LIPOSIGPTASE"/>
</dbReference>
<proteinExistence type="inferred from homology"/>
<comment type="subcellular location">
    <subcellularLocation>
        <location evidence="9">Cell membrane</location>
        <topology evidence="9">Multi-pass membrane protein</topology>
    </subcellularLocation>
</comment>
<keyword evidence="3 9" id="KW-0645">Protease</keyword>
<dbReference type="Proteomes" id="UP000199800">
    <property type="component" value="Unassembled WGS sequence"/>
</dbReference>
<comment type="pathway">
    <text evidence="9">Protein modification; lipoprotein biosynthesis (signal peptide cleavage).</text>
</comment>
<dbReference type="RefSeq" id="WP_092478342.1">
    <property type="nucleotide sequence ID" value="NZ_FOHN01000018.1"/>
</dbReference>
<feature type="active site" evidence="9">
    <location>
        <position position="132"/>
    </location>
</feature>
<evidence type="ECO:0000256" key="1">
    <source>
        <dbReference type="ARBA" id="ARBA00006139"/>
    </source>
</evidence>
<dbReference type="HAMAP" id="MF_00161">
    <property type="entry name" value="LspA"/>
    <property type="match status" value="1"/>
</dbReference>
<evidence type="ECO:0000313" key="12">
    <source>
        <dbReference type="Proteomes" id="UP000199800"/>
    </source>
</evidence>
<comment type="similarity">
    <text evidence="1 9 10">Belongs to the peptidase A8 family.</text>
</comment>
<keyword evidence="6 9" id="KW-0378">Hydrolase</keyword>
<gene>
    <name evidence="9" type="primary">lspA</name>
    <name evidence="11" type="ORF">SAMN04487772_1188</name>
</gene>
<keyword evidence="5 9" id="KW-0064">Aspartyl protease</keyword>
<feature type="transmembrane region" description="Helical" evidence="9">
    <location>
        <begin position="60"/>
        <end position="79"/>
    </location>
</feature>
<dbReference type="InterPro" id="IPR001872">
    <property type="entry name" value="Peptidase_A8"/>
</dbReference>